<dbReference type="Pfam" id="PF13660">
    <property type="entry name" value="DUF4147"/>
    <property type="match status" value="1"/>
</dbReference>
<organism evidence="7 8">
    <name type="scientific">Sneathiella chungangensis</name>
    <dbReference type="NCBI Taxonomy" id="1418234"/>
    <lineage>
        <taxon>Bacteria</taxon>
        <taxon>Pseudomonadati</taxon>
        <taxon>Pseudomonadota</taxon>
        <taxon>Alphaproteobacteria</taxon>
        <taxon>Sneathiellales</taxon>
        <taxon>Sneathiellaceae</taxon>
        <taxon>Sneathiella</taxon>
    </lineage>
</organism>
<sequence length="424" mass="43915">MDQDSQDFLKRLFDAAVAAADPLVTLKAHLPKPPKGRTIVIGAGKAAASMAKAVEANWPGPLEGLVITRYGHGLPLEKIKVVEAGHPVPDRQGQEAATEILRLLEGLSEEDLVLCLISGGGSSLLAKPGEGITLAEKKALTQALLASGANITEMNTLRKHLSAIKGGRLAVAAYPAKIVTLMISDVPGDDPAVIASGPTVPDPTTSADARAVLEKYRIDIPPSLDAFLESAAPQTPPASHPAFARAETIMIATPQASLEAAAALAASEGITPVILGDSIEGEARDVAAVMAAIARQVKLHDQPAAKPCVLLSGGETTVTVKSDQGKPGRGGRNCEFLLALALHLGGLSKIHAIACDTDGIDGTEDNAGAIITPDILKQAAAMKLDAKSCLARHDSYSLFAALDCLVRTGPTRTNVNDFRAILIL</sequence>
<dbReference type="InterPro" id="IPR025286">
    <property type="entry name" value="MOFRL_assoc_dom"/>
</dbReference>
<dbReference type="InterPro" id="IPR007835">
    <property type="entry name" value="MOFRL"/>
</dbReference>
<dbReference type="InterPro" id="IPR038614">
    <property type="entry name" value="GK_N_sf"/>
</dbReference>
<comment type="caution">
    <text evidence="7">The sequence shown here is derived from an EMBL/GenBank/DDBJ whole genome shotgun (WGS) entry which is preliminary data.</text>
</comment>
<name>A0A845MGN9_9PROT</name>
<evidence type="ECO:0000256" key="1">
    <source>
        <dbReference type="ARBA" id="ARBA00022679"/>
    </source>
</evidence>
<dbReference type="OrthoDB" id="9766552at2"/>
<evidence type="ECO:0000313" key="8">
    <source>
        <dbReference type="Proteomes" id="UP000445696"/>
    </source>
</evidence>
<evidence type="ECO:0000256" key="3">
    <source>
        <dbReference type="ARBA" id="ARBA00022777"/>
    </source>
</evidence>
<accession>A0A845MGN9</accession>
<dbReference type="GO" id="GO:0008887">
    <property type="term" value="F:glycerate kinase activity"/>
    <property type="evidence" value="ECO:0007669"/>
    <property type="project" value="InterPro"/>
</dbReference>
<keyword evidence="4" id="KW-0067">ATP-binding</keyword>
<dbReference type="Pfam" id="PF05161">
    <property type="entry name" value="MOFRL"/>
    <property type="match status" value="1"/>
</dbReference>
<dbReference type="GO" id="GO:0005524">
    <property type="term" value="F:ATP binding"/>
    <property type="evidence" value="ECO:0007669"/>
    <property type="project" value="UniProtKB-KW"/>
</dbReference>
<keyword evidence="1" id="KW-0808">Transferase</keyword>
<keyword evidence="2" id="KW-0547">Nucleotide-binding</keyword>
<dbReference type="GO" id="GO:0005737">
    <property type="term" value="C:cytoplasm"/>
    <property type="evidence" value="ECO:0007669"/>
    <property type="project" value="TreeGrafter"/>
</dbReference>
<dbReference type="SUPFAM" id="SSF82544">
    <property type="entry name" value="GckA/TtuD-like"/>
    <property type="match status" value="1"/>
</dbReference>
<evidence type="ECO:0000256" key="2">
    <source>
        <dbReference type="ARBA" id="ARBA00022741"/>
    </source>
</evidence>
<dbReference type="InterPro" id="IPR039760">
    <property type="entry name" value="MOFRL_protein"/>
</dbReference>
<dbReference type="Gene3D" id="3.40.50.10180">
    <property type="entry name" value="Glycerate kinase, MOFRL-like N-terminal domain"/>
    <property type="match status" value="1"/>
</dbReference>
<gene>
    <name evidence="7" type="ORF">GQF03_09135</name>
</gene>
<proteinExistence type="predicted"/>
<keyword evidence="8" id="KW-1185">Reference proteome</keyword>
<feature type="domain" description="MOFRL" evidence="5">
    <location>
        <begin position="308"/>
        <end position="417"/>
    </location>
</feature>
<dbReference type="EMBL" id="WTVA01000003">
    <property type="protein sequence ID" value="MZR22496.1"/>
    <property type="molecule type" value="Genomic_DNA"/>
</dbReference>
<evidence type="ECO:0000256" key="4">
    <source>
        <dbReference type="ARBA" id="ARBA00022840"/>
    </source>
</evidence>
<dbReference type="Proteomes" id="UP000445696">
    <property type="component" value="Unassembled WGS sequence"/>
</dbReference>
<protein>
    <submittedName>
        <fullName evidence="7">DUF4147 domain-containing protein</fullName>
    </submittedName>
</protein>
<evidence type="ECO:0000259" key="5">
    <source>
        <dbReference type="Pfam" id="PF05161"/>
    </source>
</evidence>
<dbReference type="RefSeq" id="WP_161338933.1">
    <property type="nucleotide sequence ID" value="NZ_JBHSDG010000005.1"/>
</dbReference>
<dbReference type="FunFam" id="3.40.50.10180:FF:000001">
    <property type="entry name" value="Glycerate kinase"/>
    <property type="match status" value="1"/>
</dbReference>
<evidence type="ECO:0000313" key="7">
    <source>
        <dbReference type="EMBL" id="MZR22496.1"/>
    </source>
</evidence>
<feature type="domain" description="MOFRL-associated" evidence="6">
    <location>
        <begin position="9"/>
        <end position="229"/>
    </location>
</feature>
<dbReference type="InterPro" id="IPR037035">
    <property type="entry name" value="GK-like_C_sf"/>
</dbReference>
<dbReference type="PANTHER" id="PTHR12227">
    <property type="entry name" value="GLYCERATE KINASE"/>
    <property type="match status" value="1"/>
</dbReference>
<dbReference type="AlphaFoldDB" id="A0A845MGN9"/>
<evidence type="ECO:0000259" key="6">
    <source>
        <dbReference type="Pfam" id="PF13660"/>
    </source>
</evidence>
<dbReference type="Gene3D" id="3.40.1480.10">
    <property type="entry name" value="MOFRL domain"/>
    <property type="match status" value="1"/>
</dbReference>
<dbReference type="PANTHER" id="PTHR12227:SF0">
    <property type="entry name" value="GLYCERATE KINASE"/>
    <property type="match status" value="1"/>
</dbReference>
<keyword evidence="3" id="KW-0418">Kinase</keyword>
<reference evidence="7 8" key="1">
    <citation type="journal article" date="2014" name="Int. J. Syst. Evol. Microbiol.">
        <title>Sneathiella chungangensis sp. nov., isolated from a marine sand, and emended description of the genus Sneathiella.</title>
        <authorList>
            <person name="Siamphan C."/>
            <person name="Kim H."/>
            <person name="Lee J.S."/>
            <person name="Kim W."/>
        </authorList>
    </citation>
    <scope>NUCLEOTIDE SEQUENCE [LARGE SCALE GENOMIC DNA]</scope>
    <source>
        <strain evidence="7 8">KCTC 32476</strain>
    </source>
</reference>